<evidence type="ECO:0000313" key="3">
    <source>
        <dbReference type="EMBL" id="KAL3860798.1"/>
    </source>
</evidence>
<comment type="caution">
    <text evidence="3">The sequence shown here is derived from an EMBL/GenBank/DDBJ whole genome shotgun (WGS) entry which is preliminary data.</text>
</comment>
<gene>
    <name evidence="3" type="ORF">ACJMK2_010865</name>
</gene>
<protein>
    <recommendedName>
        <fullName evidence="2">SH3b domain-containing protein</fullName>
    </recommendedName>
</protein>
<dbReference type="EMBL" id="JBJQND010000012">
    <property type="protein sequence ID" value="KAL3860798.1"/>
    <property type="molecule type" value="Genomic_DNA"/>
</dbReference>
<feature type="domain" description="SH3b" evidence="2">
    <location>
        <begin position="28"/>
        <end position="77"/>
    </location>
</feature>
<reference evidence="3 4" key="1">
    <citation type="submission" date="2024-11" db="EMBL/GenBank/DDBJ databases">
        <title>Chromosome-level genome assembly of the freshwater bivalve Anodonta woodiana.</title>
        <authorList>
            <person name="Chen X."/>
        </authorList>
    </citation>
    <scope>NUCLEOTIDE SEQUENCE [LARGE SCALE GENOMIC DNA]</scope>
    <source>
        <strain evidence="3">MN2024</strain>
        <tissue evidence="3">Gills</tissue>
    </source>
</reference>
<evidence type="ECO:0000256" key="1">
    <source>
        <dbReference type="SAM" id="SignalP"/>
    </source>
</evidence>
<dbReference type="AlphaFoldDB" id="A0ABD3VJ92"/>
<organism evidence="3 4">
    <name type="scientific">Sinanodonta woodiana</name>
    <name type="common">Chinese pond mussel</name>
    <name type="synonym">Anodonta woodiana</name>
    <dbReference type="NCBI Taxonomy" id="1069815"/>
    <lineage>
        <taxon>Eukaryota</taxon>
        <taxon>Metazoa</taxon>
        <taxon>Spiralia</taxon>
        <taxon>Lophotrochozoa</taxon>
        <taxon>Mollusca</taxon>
        <taxon>Bivalvia</taxon>
        <taxon>Autobranchia</taxon>
        <taxon>Heteroconchia</taxon>
        <taxon>Palaeoheterodonta</taxon>
        <taxon>Unionida</taxon>
        <taxon>Unionoidea</taxon>
        <taxon>Unionidae</taxon>
        <taxon>Unioninae</taxon>
        <taxon>Sinanodonta</taxon>
    </lineage>
</organism>
<keyword evidence="1" id="KW-0732">Signal</keyword>
<name>A0ABD3VJ92_SINWO</name>
<dbReference type="InterPro" id="IPR003646">
    <property type="entry name" value="SH3-like_bac-type"/>
</dbReference>
<dbReference type="Pfam" id="PF08239">
    <property type="entry name" value="SH3_3"/>
    <property type="match status" value="1"/>
</dbReference>
<accession>A0ABD3VJ92</accession>
<feature type="signal peptide" evidence="1">
    <location>
        <begin position="1"/>
        <end position="19"/>
    </location>
</feature>
<sequence length="161" mass="18024">MQAVYMCFLLSTAVSIGFADDLICPTEALVLRSEPNTQSVIYGTLFPGYCFKSLYEEADGSGYHWVKVAFDGQVGWVVKYAFKYVTTNNVMLCTCAKADSVNLQASHTSQSRTLSLMEPWNCGRRIGTQVIHDDGTSWVLIEFHQQTGWVSSQYTRTIYCG</sequence>
<feature type="chain" id="PRO_5044775506" description="SH3b domain-containing protein" evidence="1">
    <location>
        <begin position="20"/>
        <end position="161"/>
    </location>
</feature>
<evidence type="ECO:0000259" key="2">
    <source>
        <dbReference type="Pfam" id="PF08239"/>
    </source>
</evidence>
<evidence type="ECO:0000313" key="4">
    <source>
        <dbReference type="Proteomes" id="UP001634394"/>
    </source>
</evidence>
<dbReference type="Proteomes" id="UP001634394">
    <property type="component" value="Unassembled WGS sequence"/>
</dbReference>
<proteinExistence type="predicted"/>
<keyword evidence="4" id="KW-1185">Reference proteome</keyword>
<dbReference type="Gene3D" id="2.30.30.40">
    <property type="entry name" value="SH3 Domains"/>
    <property type="match status" value="1"/>
</dbReference>